<reference evidence="3" key="1">
    <citation type="submission" date="2025-08" db="UniProtKB">
        <authorList>
            <consortium name="RefSeq"/>
        </authorList>
    </citation>
    <scope>IDENTIFICATION</scope>
    <source>
        <tissue evidence="3">Whole sample</tissue>
    </source>
</reference>
<dbReference type="GO" id="GO:0008663">
    <property type="term" value="F:2',3'-cyclic-nucleotide 2'-phosphodiesterase activity"/>
    <property type="evidence" value="ECO:0007669"/>
    <property type="project" value="TreeGrafter"/>
</dbReference>
<keyword evidence="2" id="KW-1185">Reference proteome</keyword>
<sequence>MGLYFSLWSRIVYREGLPMFVMAEIADRLPHYKFGLIADVQYADSENGFNFTRTNERFYRRSLTLLKEAVQHWRTERVDSVLQLGDIIDGKCRVEEKSEICLQRVLNQFQDLQANVYHVWGNHELYNFERNVLMASDLAPKSGCSSPPDCAYYSVVLHPQLRLVALDCYEVSLLGVDNSYKYYDEAWNTLDSVNKNDTWNSPEGLTGLERRFLKYNGGCSTQQVQWLDQELADARSKNQNVIVIGHLPVLESSAHAANLLWNFDEVLRVLSLHKDSVLCYCSGHDHDGGYDQDEAGNHHITFPGVIEATDGNPFGTAHLHDNQLIIYGNGSVPNICIDLKYPIGNAPS</sequence>
<dbReference type="OrthoDB" id="9675250at2759"/>
<evidence type="ECO:0000259" key="1">
    <source>
        <dbReference type="Pfam" id="PF00149"/>
    </source>
</evidence>
<dbReference type="GO" id="GO:0030145">
    <property type="term" value="F:manganese ion binding"/>
    <property type="evidence" value="ECO:0007669"/>
    <property type="project" value="TreeGrafter"/>
</dbReference>
<dbReference type="RefSeq" id="XP_022312852.1">
    <property type="nucleotide sequence ID" value="XM_022457144.1"/>
</dbReference>
<organism evidence="2 3">
    <name type="scientific">Crassostrea virginica</name>
    <name type="common">Eastern oyster</name>
    <dbReference type="NCBI Taxonomy" id="6565"/>
    <lineage>
        <taxon>Eukaryota</taxon>
        <taxon>Metazoa</taxon>
        <taxon>Spiralia</taxon>
        <taxon>Lophotrochozoa</taxon>
        <taxon>Mollusca</taxon>
        <taxon>Bivalvia</taxon>
        <taxon>Autobranchia</taxon>
        <taxon>Pteriomorphia</taxon>
        <taxon>Ostreida</taxon>
        <taxon>Ostreoidea</taxon>
        <taxon>Ostreidae</taxon>
        <taxon>Crassostrea</taxon>
    </lineage>
</organism>
<dbReference type="InterPro" id="IPR004843">
    <property type="entry name" value="Calcineurin-like_PHP"/>
</dbReference>
<dbReference type="GO" id="GO:0047631">
    <property type="term" value="F:ADP-ribose diphosphatase activity"/>
    <property type="evidence" value="ECO:0007669"/>
    <property type="project" value="TreeGrafter"/>
</dbReference>
<dbReference type="Pfam" id="PF00149">
    <property type="entry name" value="Metallophos"/>
    <property type="match status" value="1"/>
</dbReference>
<evidence type="ECO:0000313" key="3">
    <source>
        <dbReference type="RefSeq" id="XP_022312852.1"/>
    </source>
</evidence>
<dbReference type="AlphaFoldDB" id="A0A8B8CAR3"/>
<dbReference type="Proteomes" id="UP000694844">
    <property type="component" value="Chromosome 2"/>
</dbReference>
<dbReference type="PANTHER" id="PTHR16509:SF1">
    <property type="entry name" value="MANGANESE-DEPENDENT ADP-RIBOSE_CDP-ALCOHOL DIPHOSPHATASE"/>
    <property type="match status" value="1"/>
</dbReference>
<dbReference type="KEGG" id="cvn:111117911"/>
<protein>
    <submittedName>
        <fullName evidence="3">Manganese-dependent ADP-ribose/CDP-alcohol diphosphatase-like isoform X1</fullName>
    </submittedName>
</protein>
<accession>A0A8B8CAR3</accession>
<evidence type="ECO:0000313" key="2">
    <source>
        <dbReference type="Proteomes" id="UP000694844"/>
    </source>
</evidence>
<dbReference type="Gene3D" id="3.60.21.10">
    <property type="match status" value="1"/>
</dbReference>
<dbReference type="SUPFAM" id="SSF56300">
    <property type="entry name" value="Metallo-dependent phosphatases"/>
    <property type="match status" value="1"/>
</dbReference>
<proteinExistence type="predicted"/>
<name>A0A8B8CAR3_CRAVI</name>
<dbReference type="GO" id="GO:0047734">
    <property type="term" value="F:CDP-glycerol diphosphatase activity"/>
    <property type="evidence" value="ECO:0007669"/>
    <property type="project" value="TreeGrafter"/>
</dbReference>
<gene>
    <name evidence="3" type="primary">LOC111117911</name>
</gene>
<dbReference type="InterPro" id="IPR029052">
    <property type="entry name" value="Metallo-depent_PP-like"/>
</dbReference>
<dbReference type="GeneID" id="111117911"/>
<feature type="domain" description="Calcineurin-like phosphoesterase" evidence="1">
    <location>
        <begin position="33"/>
        <end position="287"/>
    </location>
</feature>
<dbReference type="PANTHER" id="PTHR16509">
    <property type="match status" value="1"/>
</dbReference>